<sequence length="155" mass="17315">MSLSAQSFTISPAMKKLILAAAFLCLGSVAYGDIQAPPGAQYTSSRKLGRAISNILYGVMEIPEQIVRQSNTTGHKAGWSYGVVNGTQRAFKRLGYGFYELFTFHCPTYKGTFKPPYTKCGSDWRVEMNPSEGLSEFPPELGFEDHFSHTRTQRW</sequence>
<accession>A0A918TYK5</accession>
<reference evidence="2" key="2">
    <citation type="submission" date="2020-09" db="EMBL/GenBank/DDBJ databases">
        <authorList>
            <person name="Sun Q."/>
            <person name="Kim S."/>
        </authorList>
    </citation>
    <scope>NUCLEOTIDE SEQUENCE</scope>
    <source>
        <strain evidence="2">KCTC 12988</strain>
    </source>
</reference>
<evidence type="ECO:0000256" key="1">
    <source>
        <dbReference type="SAM" id="SignalP"/>
    </source>
</evidence>
<keyword evidence="1" id="KW-0732">Signal</keyword>
<dbReference type="AlphaFoldDB" id="A0A918TYK5"/>
<feature type="chain" id="PRO_5037688675" description="Exosortase system-associated protein, TIGR04073 family" evidence="1">
    <location>
        <begin position="33"/>
        <end position="155"/>
    </location>
</feature>
<organism evidence="2 3">
    <name type="scientific">Roseibacillus persicicus</name>
    <dbReference type="NCBI Taxonomy" id="454148"/>
    <lineage>
        <taxon>Bacteria</taxon>
        <taxon>Pseudomonadati</taxon>
        <taxon>Verrucomicrobiota</taxon>
        <taxon>Verrucomicrobiia</taxon>
        <taxon>Verrucomicrobiales</taxon>
        <taxon>Verrucomicrobiaceae</taxon>
        <taxon>Roseibacillus</taxon>
    </lineage>
</organism>
<proteinExistence type="predicted"/>
<reference evidence="2" key="1">
    <citation type="journal article" date="2014" name="Int. J. Syst. Evol. Microbiol.">
        <title>Complete genome sequence of Corynebacterium casei LMG S-19264T (=DSM 44701T), isolated from a smear-ripened cheese.</title>
        <authorList>
            <consortium name="US DOE Joint Genome Institute (JGI-PGF)"/>
            <person name="Walter F."/>
            <person name="Albersmeier A."/>
            <person name="Kalinowski J."/>
            <person name="Ruckert C."/>
        </authorList>
    </citation>
    <scope>NUCLEOTIDE SEQUENCE</scope>
    <source>
        <strain evidence="2">KCTC 12988</strain>
    </source>
</reference>
<keyword evidence="3" id="KW-1185">Reference proteome</keyword>
<dbReference type="EMBL" id="BMXI01000020">
    <property type="protein sequence ID" value="GHC66056.1"/>
    <property type="molecule type" value="Genomic_DNA"/>
</dbReference>
<evidence type="ECO:0008006" key="4">
    <source>
        <dbReference type="Google" id="ProtNLM"/>
    </source>
</evidence>
<dbReference type="Proteomes" id="UP000644507">
    <property type="component" value="Unassembled WGS sequence"/>
</dbReference>
<protein>
    <recommendedName>
        <fullName evidence="4">Exosortase system-associated protein, TIGR04073 family</fullName>
    </recommendedName>
</protein>
<dbReference type="NCBIfam" id="TIGR04073">
    <property type="entry name" value="exo_TIGR04073"/>
    <property type="match status" value="1"/>
</dbReference>
<name>A0A918TYK5_9BACT</name>
<evidence type="ECO:0000313" key="3">
    <source>
        <dbReference type="Proteomes" id="UP000644507"/>
    </source>
</evidence>
<gene>
    <name evidence="2" type="ORF">GCM10007100_37330</name>
</gene>
<comment type="caution">
    <text evidence="2">The sequence shown here is derived from an EMBL/GenBank/DDBJ whole genome shotgun (WGS) entry which is preliminary data.</text>
</comment>
<feature type="signal peptide" evidence="1">
    <location>
        <begin position="1"/>
        <end position="32"/>
    </location>
</feature>
<dbReference type="InterPro" id="IPR023824">
    <property type="entry name" value="CHP04073_exosortase-affil"/>
</dbReference>
<evidence type="ECO:0000313" key="2">
    <source>
        <dbReference type="EMBL" id="GHC66056.1"/>
    </source>
</evidence>